<dbReference type="STRING" id="252305.OB2597_11551"/>
<keyword evidence="2" id="KW-1185">Reference proteome</keyword>
<organism evidence="1 2">
    <name type="scientific">Pseudooceanicola batsensis (strain ATCC BAA-863 / DSM 15984 / KCTC 12145 / HTCC2597)</name>
    <name type="common">Oceanicola batsensis</name>
    <dbReference type="NCBI Taxonomy" id="252305"/>
    <lineage>
        <taxon>Bacteria</taxon>
        <taxon>Pseudomonadati</taxon>
        <taxon>Pseudomonadota</taxon>
        <taxon>Alphaproteobacteria</taxon>
        <taxon>Rhodobacterales</taxon>
        <taxon>Paracoccaceae</taxon>
        <taxon>Pseudooceanicola</taxon>
    </lineage>
</organism>
<evidence type="ECO:0000313" key="2">
    <source>
        <dbReference type="Proteomes" id="UP000004318"/>
    </source>
</evidence>
<proteinExistence type="predicted"/>
<gene>
    <name evidence="1" type="ORF">OB2597_11551</name>
</gene>
<protein>
    <submittedName>
        <fullName evidence="1">Lipoprotein, putative</fullName>
    </submittedName>
</protein>
<evidence type="ECO:0000313" key="1">
    <source>
        <dbReference type="EMBL" id="EAQ03876.1"/>
    </source>
</evidence>
<accession>A3TW80</accession>
<dbReference type="OrthoDB" id="7629596at2"/>
<sequence length="154" mass="16260">MALAALPLAGCGFAPAYGPAGGADVLTRSIALTPPETRRDYLLARHVERRLGRAADPAFLLDVDLDIREERIAITDANITRRFDLVGNADYTLTTADGAEVARGRVSSFTGYSATGTTVATRAARGDAEERLMTMLADQIVTRLIAAAPTLPGS</sequence>
<dbReference type="GO" id="GO:0043165">
    <property type="term" value="P:Gram-negative-bacterium-type cell outer membrane assembly"/>
    <property type="evidence" value="ECO:0007669"/>
    <property type="project" value="InterPro"/>
</dbReference>
<dbReference type="HOGENOM" id="CLU_117986_0_1_5"/>
<name>A3TW80_PSEBH</name>
<dbReference type="Gene3D" id="3.30.160.150">
    <property type="entry name" value="Lipoprotein like domain"/>
    <property type="match status" value="1"/>
</dbReference>
<dbReference type="Pfam" id="PF04390">
    <property type="entry name" value="LptE"/>
    <property type="match status" value="1"/>
</dbReference>
<dbReference type="EMBL" id="AAMO01000003">
    <property type="protein sequence ID" value="EAQ03876.1"/>
    <property type="molecule type" value="Genomic_DNA"/>
</dbReference>
<reference evidence="1 2" key="1">
    <citation type="journal article" date="2010" name="J. Bacteriol.">
        <title>Genome sequences of Oceanicola granulosus HTCC2516(T) and Oceanicola batsensis HTCC2597(TDelta).</title>
        <authorList>
            <person name="Thrash J.C."/>
            <person name="Cho J.C."/>
            <person name="Vergin K.L."/>
            <person name="Giovannoni S.J."/>
        </authorList>
    </citation>
    <scope>NUCLEOTIDE SEQUENCE [LARGE SCALE GENOMIC DNA]</scope>
    <source>
        <strain evidence="2">ATCC BAA-863 / DSM 15984 / KCTC 12145 / HTCC2597</strain>
    </source>
</reference>
<dbReference type="eggNOG" id="COG5468">
    <property type="taxonomic scope" value="Bacteria"/>
</dbReference>
<dbReference type="Proteomes" id="UP000004318">
    <property type="component" value="Unassembled WGS sequence"/>
</dbReference>
<dbReference type="GO" id="GO:0019867">
    <property type="term" value="C:outer membrane"/>
    <property type="evidence" value="ECO:0007669"/>
    <property type="project" value="InterPro"/>
</dbReference>
<dbReference type="InterPro" id="IPR007485">
    <property type="entry name" value="LPS_assembly_LptE"/>
</dbReference>
<comment type="caution">
    <text evidence="1">The sequence shown here is derived from an EMBL/GenBank/DDBJ whole genome shotgun (WGS) entry which is preliminary data.</text>
</comment>
<keyword evidence="1" id="KW-0449">Lipoprotein</keyword>
<dbReference type="AlphaFoldDB" id="A3TW80"/>